<keyword evidence="3" id="KW-1185">Reference proteome</keyword>
<dbReference type="InterPro" id="IPR046528">
    <property type="entry name" value="DUF6593"/>
</dbReference>
<dbReference type="OrthoDB" id="3256331at2759"/>
<organism evidence="2 3">
    <name type="scientific">Rickenella mellea</name>
    <dbReference type="NCBI Taxonomy" id="50990"/>
    <lineage>
        <taxon>Eukaryota</taxon>
        <taxon>Fungi</taxon>
        <taxon>Dikarya</taxon>
        <taxon>Basidiomycota</taxon>
        <taxon>Agaricomycotina</taxon>
        <taxon>Agaricomycetes</taxon>
        <taxon>Hymenochaetales</taxon>
        <taxon>Rickenellaceae</taxon>
        <taxon>Rickenella</taxon>
    </lineage>
</organism>
<reference evidence="2 3" key="1">
    <citation type="submission" date="2018-06" db="EMBL/GenBank/DDBJ databases">
        <title>A transcriptomic atlas of mushroom development highlights an independent origin of complex multicellularity.</title>
        <authorList>
            <consortium name="DOE Joint Genome Institute"/>
            <person name="Krizsan K."/>
            <person name="Almasi E."/>
            <person name="Merenyi Z."/>
            <person name="Sahu N."/>
            <person name="Viragh M."/>
            <person name="Koszo T."/>
            <person name="Mondo S."/>
            <person name="Kiss B."/>
            <person name="Balint B."/>
            <person name="Kues U."/>
            <person name="Barry K."/>
            <person name="Hegedus J.C."/>
            <person name="Henrissat B."/>
            <person name="Johnson J."/>
            <person name="Lipzen A."/>
            <person name="Ohm R."/>
            <person name="Nagy I."/>
            <person name="Pangilinan J."/>
            <person name="Yan J."/>
            <person name="Xiong Y."/>
            <person name="Grigoriev I.V."/>
            <person name="Hibbett D.S."/>
            <person name="Nagy L.G."/>
        </authorList>
    </citation>
    <scope>NUCLEOTIDE SEQUENCE [LARGE SCALE GENOMIC DNA]</scope>
    <source>
        <strain evidence="2 3">SZMC22713</strain>
    </source>
</reference>
<name>A0A4Y7Q0B8_9AGAM</name>
<dbReference type="Proteomes" id="UP000294933">
    <property type="component" value="Unassembled WGS sequence"/>
</dbReference>
<evidence type="ECO:0000259" key="1">
    <source>
        <dbReference type="Pfam" id="PF20236"/>
    </source>
</evidence>
<feature type="domain" description="DUF6593" evidence="1">
    <location>
        <begin position="43"/>
        <end position="219"/>
    </location>
</feature>
<accession>A0A4Y7Q0B8</accession>
<dbReference type="EMBL" id="ML170183">
    <property type="protein sequence ID" value="TDL21103.1"/>
    <property type="molecule type" value="Genomic_DNA"/>
</dbReference>
<evidence type="ECO:0000313" key="2">
    <source>
        <dbReference type="EMBL" id="TDL21103.1"/>
    </source>
</evidence>
<gene>
    <name evidence="2" type="ORF">BD410DRAFT_790158</name>
</gene>
<dbReference type="Pfam" id="PF20236">
    <property type="entry name" value="DUF6593"/>
    <property type="match status" value="1"/>
</dbReference>
<proteinExistence type="predicted"/>
<protein>
    <recommendedName>
        <fullName evidence="1">DUF6593 domain-containing protein</fullName>
    </recommendedName>
</protein>
<evidence type="ECO:0000313" key="3">
    <source>
        <dbReference type="Proteomes" id="UP000294933"/>
    </source>
</evidence>
<sequence length="240" mass="26858">MQSTDTLVSFAPSEAPTQVSSTTTLAPLIRRDGSITLGFLTHDLRNTVLTPEGGNYSNAIYTVITDDDDKRTVVYRGQEESQEEIASLQRYGLRPDQITLGRNEKPTKLSGWLKGEGLKSSIGMSVQILPVSFVNEFHNKFTWKKDQGTLMALYPSNENIPIAYYQPPRKRFVDGKSSIELPFITLSPNFPFQDNRSSSLTLRDLLLVSIVEIERKRREKEIGVQSAGIRAMGTRMEAIG</sequence>
<dbReference type="VEuPathDB" id="FungiDB:BD410DRAFT_790158"/>
<dbReference type="AlphaFoldDB" id="A0A4Y7Q0B8"/>